<evidence type="ECO:0000256" key="9">
    <source>
        <dbReference type="RuleBase" id="RU003624"/>
    </source>
</evidence>
<dbReference type="PANTHER" id="PTHR11760:SF19">
    <property type="entry name" value="SMALL RIBOSOMAL SUBUNIT PROTEIN US3C"/>
    <property type="match status" value="1"/>
</dbReference>
<evidence type="ECO:0000256" key="5">
    <source>
        <dbReference type="ARBA" id="ARBA00023274"/>
    </source>
</evidence>
<evidence type="ECO:0000256" key="6">
    <source>
        <dbReference type="ARBA" id="ARBA00024998"/>
    </source>
</evidence>
<comment type="caution">
    <text evidence="11">The sequence shown here is derived from an EMBL/GenBank/DDBJ whole genome shotgun (WGS) entry which is preliminary data.</text>
</comment>
<gene>
    <name evidence="8" type="primary">rpsC</name>
    <name evidence="11" type="ORF">DRH29_00705</name>
</gene>
<dbReference type="Proteomes" id="UP000281261">
    <property type="component" value="Unassembled WGS sequence"/>
</dbReference>
<dbReference type="HAMAP" id="MF_01309_B">
    <property type="entry name" value="Ribosomal_uS3_B"/>
    <property type="match status" value="1"/>
</dbReference>
<dbReference type="InterPro" id="IPR018280">
    <property type="entry name" value="Ribosomal_uS3_CS"/>
</dbReference>
<dbReference type="EMBL" id="QMNG01000001">
    <property type="protein sequence ID" value="RLC37919.1"/>
    <property type="molecule type" value="Genomic_DNA"/>
</dbReference>
<dbReference type="SMART" id="SM00322">
    <property type="entry name" value="KH"/>
    <property type="match status" value="1"/>
</dbReference>
<dbReference type="PROSITE" id="PS00548">
    <property type="entry name" value="RIBOSOMAL_S3"/>
    <property type="match status" value="1"/>
</dbReference>
<dbReference type="InterPro" id="IPR004044">
    <property type="entry name" value="KH_dom_type_2"/>
</dbReference>
<dbReference type="InterPro" id="IPR005704">
    <property type="entry name" value="Ribosomal_uS3_bac-typ"/>
</dbReference>
<dbReference type="InterPro" id="IPR015946">
    <property type="entry name" value="KH_dom-like_a/b"/>
</dbReference>
<keyword evidence="5 8" id="KW-0687">Ribonucleoprotein</keyword>
<evidence type="ECO:0000256" key="3">
    <source>
        <dbReference type="ARBA" id="ARBA00022884"/>
    </source>
</evidence>
<name>A0A420ZDZ1_UNCK3</name>
<dbReference type="InterPro" id="IPR057258">
    <property type="entry name" value="Ribosomal_uS3"/>
</dbReference>
<dbReference type="CDD" id="cd02412">
    <property type="entry name" value="KH-II_30S_S3"/>
    <property type="match status" value="1"/>
</dbReference>
<dbReference type="GO" id="GO:0003735">
    <property type="term" value="F:structural constituent of ribosome"/>
    <property type="evidence" value="ECO:0007669"/>
    <property type="project" value="InterPro"/>
</dbReference>
<evidence type="ECO:0000256" key="4">
    <source>
        <dbReference type="ARBA" id="ARBA00022980"/>
    </source>
</evidence>
<dbReference type="Pfam" id="PF00189">
    <property type="entry name" value="Ribosomal_S3_C"/>
    <property type="match status" value="1"/>
</dbReference>
<dbReference type="NCBIfam" id="TIGR01009">
    <property type="entry name" value="rpsC_bact"/>
    <property type="match status" value="1"/>
</dbReference>
<dbReference type="InterPro" id="IPR004087">
    <property type="entry name" value="KH_dom"/>
</dbReference>
<comment type="function">
    <text evidence="6 8">Binds the lower part of the 30S subunit head. Binds mRNA in the 70S ribosome, positioning it for translation.</text>
</comment>
<keyword evidence="3 8" id="KW-0694">RNA-binding</keyword>
<comment type="similarity">
    <text evidence="1 8 9">Belongs to the universal ribosomal protein uS3 family.</text>
</comment>
<evidence type="ECO:0000256" key="7">
    <source>
        <dbReference type="ARBA" id="ARBA00035257"/>
    </source>
</evidence>
<dbReference type="InterPro" id="IPR001351">
    <property type="entry name" value="Ribosomal_uS3_C"/>
</dbReference>
<dbReference type="InterPro" id="IPR009019">
    <property type="entry name" value="KH_sf_prok-type"/>
</dbReference>
<dbReference type="SUPFAM" id="SSF54821">
    <property type="entry name" value="Ribosomal protein S3 C-terminal domain"/>
    <property type="match status" value="1"/>
</dbReference>
<dbReference type="GO" id="GO:0003729">
    <property type="term" value="F:mRNA binding"/>
    <property type="evidence" value="ECO:0007669"/>
    <property type="project" value="UniProtKB-UniRule"/>
</dbReference>
<evidence type="ECO:0000259" key="10">
    <source>
        <dbReference type="PROSITE" id="PS50823"/>
    </source>
</evidence>
<dbReference type="Gene3D" id="3.30.1140.32">
    <property type="entry name" value="Ribosomal protein S3, C-terminal domain"/>
    <property type="match status" value="1"/>
</dbReference>
<evidence type="ECO:0000313" key="12">
    <source>
        <dbReference type="Proteomes" id="UP000281261"/>
    </source>
</evidence>
<keyword evidence="4 8" id="KW-0689">Ribosomal protein</keyword>
<dbReference type="GO" id="GO:0006412">
    <property type="term" value="P:translation"/>
    <property type="evidence" value="ECO:0007669"/>
    <property type="project" value="UniProtKB-UniRule"/>
</dbReference>
<accession>A0A420ZDZ1</accession>
<proteinExistence type="inferred from homology"/>
<reference evidence="11 12" key="1">
    <citation type="submission" date="2018-06" db="EMBL/GenBank/DDBJ databases">
        <title>Extensive metabolic versatility and redundancy in microbially diverse, dynamic hydrothermal sediments.</title>
        <authorList>
            <person name="Dombrowski N."/>
            <person name="Teske A."/>
            <person name="Baker B.J."/>
        </authorList>
    </citation>
    <scope>NUCLEOTIDE SEQUENCE [LARGE SCALE GENOMIC DNA]</scope>
    <source>
        <strain evidence="11">B79_G16</strain>
    </source>
</reference>
<dbReference type="SUPFAM" id="SSF54814">
    <property type="entry name" value="Prokaryotic type KH domain (KH-domain type II)"/>
    <property type="match status" value="1"/>
</dbReference>
<dbReference type="PANTHER" id="PTHR11760">
    <property type="entry name" value="30S/40S RIBOSOMAL PROTEIN S3"/>
    <property type="match status" value="1"/>
</dbReference>
<dbReference type="GO" id="GO:0019843">
    <property type="term" value="F:rRNA binding"/>
    <property type="evidence" value="ECO:0007669"/>
    <property type="project" value="UniProtKB-UniRule"/>
</dbReference>
<evidence type="ECO:0000256" key="2">
    <source>
        <dbReference type="ARBA" id="ARBA00022730"/>
    </source>
</evidence>
<dbReference type="Gene3D" id="3.30.300.20">
    <property type="match status" value="1"/>
</dbReference>
<dbReference type="GO" id="GO:0022627">
    <property type="term" value="C:cytosolic small ribosomal subunit"/>
    <property type="evidence" value="ECO:0007669"/>
    <property type="project" value="TreeGrafter"/>
</dbReference>
<sequence length="216" mass="24270">MGQKIHPHLFRLGVCSNWRSRWFDLKNYGKFVVEDNKIRSLAMKKFKKAAIAHIDIERFGNNLTVTIHTSRPGVIIGRGGAGIDSFKKDIENFAKFAKNTVTVNIQEIRVPEESAAVVASNVAEQIERRIPFRRVAKQALEASKQAKVAGMRISIAGRLNGAEIARRETFSFGTVPLHTIKQPIDYAFRTAYTTYGTIGIKVWIVTAPKQESKENK</sequence>
<dbReference type="FunFam" id="3.30.300.20:FF:000001">
    <property type="entry name" value="30S ribosomal protein S3"/>
    <property type="match status" value="1"/>
</dbReference>
<keyword evidence="2 8" id="KW-0699">rRNA-binding</keyword>
<dbReference type="AlphaFoldDB" id="A0A420ZDZ1"/>
<dbReference type="PROSITE" id="PS50823">
    <property type="entry name" value="KH_TYPE_2"/>
    <property type="match status" value="1"/>
</dbReference>
<organism evidence="11 12">
    <name type="scientific">candidate division Kazan bacterium</name>
    <dbReference type="NCBI Taxonomy" id="2202143"/>
    <lineage>
        <taxon>Bacteria</taxon>
        <taxon>Bacteria division Kazan-3B-28</taxon>
    </lineage>
</organism>
<evidence type="ECO:0000313" key="11">
    <source>
        <dbReference type="EMBL" id="RLC37919.1"/>
    </source>
</evidence>
<evidence type="ECO:0000256" key="1">
    <source>
        <dbReference type="ARBA" id="ARBA00010761"/>
    </source>
</evidence>
<feature type="domain" description="KH type-2" evidence="10">
    <location>
        <begin position="38"/>
        <end position="109"/>
    </location>
</feature>
<evidence type="ECO:0000256" key="8">
    <source>
        <dbReference type="HAMAP-Rule" id="MF_01309"/>
    </source>
</evidence>
<protein>
    <recommendedName>
        <fullName evidence="7 8">Small ribosomal subunit protein uS3</fullName>
    </recommendedName>
</protein>
<dbReference type="InterPro" id="IPR036419">
    <property type="entry name" value="Ribosomal_S3_C_sf"/>
</dbReference>
<dbReference type="Pfam" id="PF07650">
    <property type="entry name" value="KH_2"/>
    <property type="match status" value="1"/>
</dbReference>
<comment type="subunit">
    <text evidence="8">Part of the 30S ribosomal subunit. Forms a tight complex with proteins S10 and S14.</text>
</comment>